<sequence>MRSNSLPVLPHEHKSARKFQRMNASVLHPPNGWSFSDKVIGDVVQRVRASPDIATPSVATAWEHTRVPQFQSAGWTTPHQVKITHVGRQAAEAVNGRTDSKPQVLPVKVHKTSMSEPLANNKSEALFETRTKSNVSVADLIAMGQESLREARRQNQRRYRKKQHDNMVGLEKETSQLQAEINQLEDQRRALAATVPEGACIWSVAIEYFLLFQHGLREQQSAQHPSPPSDVAQGKETCSAQVNFLRSRLAPDVILNDGRGVDAAIYCWRRISFWFEDFQLELEHLHKGGPNVLLATTITSFTITERTLRNVFPGIWNERESAVGAPLVDKLLRQRIVMRGTTRFEWDSSRRRVSSVIAQSDLMTPMLRLLGSLKDVEQVFGNAIISPDFRWRMPS</sequence>
<dbReference type="OrthoDB" id="111097at2759"/>
<dbReference type="CDD" id="cd14686">
    <property type="entry name" value="bZIP"/>
    <property type="match status" value="1"/>
</dbReference>
<evidence type="ECO:0000256" key="1">
    <source>
        <dbReference type="SAM" id="Coils"/>
    </source>
</evidence>
<dbReference type="Proteomes" id="UP001165121">
    <property type="component" value="Unassembled WGS sequence"/>
</dbReference>
<organism evidence="2 3">
    <name type="scientific">Phytophthora fragariaefolia</name>
    <dbReference type="NCBI Taxonomy" id="1490495"/>
    <lineage>
        <taxon>Eukaryota</taxon>
        <taxon>Sar</taxon>
        <taxon>Stramenopiles</taxon>
        <taxon>Oomycota</taxon>
        <taxon>Peronosporomycetes</taxon>
        <taxon>Peronosporales</taxon>
        <taxon>Peronosporaceae</taxon>
        <taxon>Phytophthora</taxon>
    </lineage>
</organism>
<dbReference type="AlphaFoldDB" id="A0A9W6Y1G4"/>
<keyword evidence="1" id="KW-0175">Coiled coil</keyword>
<reference evidence="2" key="1">
    <citation type="submission" date="2023-04" db="EMBL/GenBank/DDBJ databases">
        <title>Phytophthora fragariaefolia NBRC 109709.</title>
        <authorList>
            <person name="Ichikawa N."/>
            <person name="Sato H."/>
            <person name="Tonouchi N."/>
        </authorList>
    </citation>
    <scope>NUCLEOTIDE SEQUENCE</scope>
    <source>
        <strain evidence="2">NBRC 109709</strain>
    </source>
</reference>
<feature type="coiled-coil region" evidence="1">
    <location>
        <begin position="160"/>
        <end position="194"/>
    </location>
</feature>
<protein>
    <submittedName>
        <fullName evidence="2">Unnamed protein product</fullName>
    </submittedName>
</protein>
<proteinExistence type="predicted"/>
<evidence type="ECO:0000313" key="2">
    <source>
        <dbReference type="EMBL" id="GMF52683.1"/>
    </source>
</evidence>
<gene>
    <name evidence="2" type="ORF">Pfra01_002162400</name>
</gene>
<accession>A0A9W6Y1G4</accession>
<keyword evidence="3" id="KW-1185">Reference proteome</keyword>
<evidence type="ECO:0000313" key="3">
    <source>
        <dbReference type="Proteomes" id="UP001165121"/>
    </source>
</evidence>
<comment type="caution">
    <text evidence="2">The sequence shown here is derived from an EMBL/GenBank/DDBJ whole genome shotgun (WGS) entry which is preliminary data.</text>
</comment>
<name>A0A9W6Y1G4_9STRA</name>
<dbReference type="EMBL" id="BSXT01003125">
    <property type="protein sequence ID" value="GMF52683.1"/>
    <property type="molecule type" value="Genomic_DNA"/>
</dbReference>